<dbReference type="SUPFAM" id="SSF56796">
    <property type="entry name" value="Dehydroquinate synthase-like"/>
    <property type="match status" value="1"/>
</dbReference>
<comment type="function">
    <text evidence="4 19">Catalyzes the conversion of 3-deoxy-D-arabino-heptulosonate 7-phosphate (DAHP) to dehydroquinate (DHQ).</text>
</comment>
<sequence length="373" mass="39921">MPAANSGSAASQTVHVPLGDRSYDISIGTGNLVDVGRWVTSLRSVTHAVVISDANVAKHYQQRVEEAIAAEGVRVTSLVVPAGEPSKSVSTAQSLWEAALADRVDRKSVVVALGGGVVGDLAGFIAATMTRGLDFFQIPTSLLAQVDSSVGGKVGINLPSAKNIVGAFWQPKGVLIDTAVLETLPRREYLSGLAEVVKYGVTLDAEFFSYLEANVQPMLDRDPAVLQKIVARSCELKAQVVAEDETETTGLRAILNYGHTYCHALETVAGYGEYLHGEAVSVGMLCASRLGEKLGVFDAESTQRQFKLLSALELPVATPKLDERAILSVMQRDKKVEHGKLRFIVPHRIGKVVLTPDVPSDLAMDAWREGCEA</sequence>
<keyword evidence="10 19" id="KW-0963">Cytoplasm</keyword>
<dbReference type="Pfam" id="PF24621">
    <property type="entry name" value="DHQS_C"/>
    <property type="match status" value="1"/>
</dbReference>
<feature type="binding site" evidence="19">
    <location>
        <position position="276"/>
    </location>
    <ligand>
        <name>Zn(2+)</name>
        <dbReference type="ChEBI" id="CHEBI:29105"/>
    </ligand>
</feature>
<dbReference type="Gene3D" id="3.40.50.1970">
    <property type="match status" value="1"/>
</dbReference>
<keyword evidence="15 19" id="KW-0520">NAD</keyword>
<evidence type="ECO:0000256" key="4">
    <source>
        <dbReference type="ARBA" id="ARBA00003485"/>
    </source>
</evidence>
<dbReference type="UniPathway" id="UPA00053">
    <property type="reaction ID" value="UER00085"/>
</dbReference>
<evidence type="ECO:0000256" key="19">
    <source>
        <dbReference type="HAMAP-Rule" id="MF_00110"/>
    </source>
</evidence>
<dbReference type="InterPro" id="IPR056179">
    <property type="entry name" value="DHQS_C"/>
</dbReference>
<keyword evidence="18 19" id="KW-0170">Cobalt</keyword>
<dbReference type="Gene3D" id="1.20.1090.10">
    <property type="entry name" value="Dehydroquinate synthase-like - alpha domain"/>
    <property type="match status" value="1"/>
</dbReference>
<proteinExistence type="inferred from homology"/>
<dbReference type="FunFam" id="3.40.50.1970:FF:000007">
    <property type="entry name" value="Pentafunctional AROM polypeptide"/>
    <property type="match status" value="1"/>
</dbReference>
<dbReference type="EC" id="4.2.3.4" evidence="8 19"/>
<comment type="cofactor">
    <cofactor evidence="3">
        <name>Zn(2+)</name>
        <dbReference type="ChEBI" id="CHEBI:29105"/>
    </cofactor>
</comment>
<dbReference type="InterPro" id="IPR030960">
    <property type="entry name" value="DHQS/DOIS_N"/>
</dbReference>
<feature type="binding site" evidence="19">
    <location>
        <position position="162"/>
    </location>
    <ligand>
        <name>NAD(+)</name>
        <dbReference type="ChEBI" id="CHEBI:57540"/>
    </ligand>
</feature>
<evidence type="ECO:0000259" key="21">
    <source>
        <dbReference type="Pfam" id="PF24621"/>
    </source>
</evidence>
<evidence type="ECO:0000256" key="10">
    <source>
        <dbReference type="ARBA" id="ARBA00022490"/>
    </source>
</evidence>
<dbReference type="EMBL" id="PUHY01000001">
    <property type="protein sequence ID" value="PQO40454.1"/>
    <property type="molecule type" value="Genomic_DNA"/>
</dbReference>
<feature type="binding site" evidence="19">
    <location>
        <position position="195"/>
    </location>
    <ligand>
        <name>Zn(2+)</name>
        <dbReference type="ChEBI" id="CHEBI:29105"/>
    </ligand>
</feature>
<dbReference type="GO" id="GO:0003856">
    <property type="term" value="F:3-dehydroquinate synthase activity"/>
    <property type="evidence" value="ECO:0007669"/>
    <property type="project" value="UniProtKB-UniRule"/>
</dbReference>
<accession>A0A2S8G8L1</accession>
<keyword evidence="13 19" id="KW-0547">Nucleotide-binding</keyword>
<evidence type="ECO:0000256" key="17">
    <source>
        <dbReference type="ARBA" id="ARBA00023239"/>
    </source>
</evidence>
<keyword evidence="14 19" id="KW-0862">Zinc</keyword>
<comment type="caution">
    <text evidence="19">Lacks conserved residue(s) required for the propagation of feature annotation.</text>
</comment>
<evidence type="ECO:0000256" key="15">
    <source>
        <dbReference type="ARBA" id="ARBA00023027"/>
    </source>
</evidence>
<dbReference type="GO" id="GO:0009423">
    <property type="term" value="P:chorismate biosynthetic process"/>
    <property type="evidence" value="ECO:0007669"/>
    <property type="project" value="UniProtKB-UniRule"/>
</dbReference>
<evidence type="ECO:0000256" key="13">
    <source>
        <dbReference type="ARBA" id="ARBA00022741"/>
    </source>
</evidence>
<keyword evidence="12 19" id="KW-0479">Metal-binding</keyword>
<evidence type="ECO:0000256" key="11">
    <source>
        <dbReference type="ARBA" id="ARBA00022605"/>
    </source>
</evidence>
<dbReference type="Pfam" id="PF01761">
    <property type="entry name" value="DHQ_synthase"/>
    <property type="match status" value="1"/>
</dbReference>
<name>A0A2S8G8L1_9BACT</name>
<dbReference type="GO" id="GO:0046872">
    <property type="term" value="F:metal ion binding"/>
    <property type="evidence" value="ECO:0007669"/>
    <property type="project" value="UniProtKB-KW"/>
</dbReference>
<evidence type="ECO:0000256" key="2">
    <source>
        <dbReference type="ARBA" id="ARBA00001911"/>
    </source>
</evidence>
<dbReference type="NCBIfam" id="TIGR01357">
    <property type="entry name" value="aroB"/>
    <property type="match status" value="1"/>
</dbReference>
<feature type="binding site" evidence="19">
    <location>
        <position position="153"/>
    </location>
    <ligand>
        <name>NAD(+)</name>
        <dbReference type="ChEBI" id="CHEBI:57540"/>
    </ligand>
</feature>
<feature type="binding site" evidence="19">
    <location>
        <begin position="140"/>
        <end position="141"/>
    </location>
    <ligand>
        <name>NAD(+)</name>
        <dbReference type="ChEBI" id="CHEBI:57540"/>
    </ligand>
</feature>
<evidence type="ECO:0000256" key="5">
    <source>
        <dbReference type="ARBA" id="ARBA00004496"/>
    </source>
</evidence>
<dbReference type="PIRSF" id="PIRSF001455">
    <property type="entry name" value="DHQ_synth"/>
    <property type="match status" value="1"/>
</dbReference>
<evidence type="ECO:0000256" key="8">
    <source>
        <dbReference type="ARBA" id="ARBA00013031"/>
    </source>
</evidence>
<protein>
    <recommendedName>
        <fullName evidence="9 19">3-dehydroquinate synthase</fullName>
        <shortName evidence="19">DHQS</shortName>
        <ecNumber evidence="8 19">4.2.3.4</ecNumber>
    </recommendedName>
</protein>
<feature type="binding site" evidence="19">
    <location>
        <position position="259"/>
    </location>
    <ligand>
        <name>Zn(2+)</name>
        <dbReference type="ChEBI" id="CHEBI:29105"/>
    </ligand>
</feature>
<reference evidence="22 23" key="1">
    <citation type="submission" date="2018-02" db="EMBL/GenBank/DDBJ databases">
        <title>Comparative genomes isolates from brazilian mangrove.</title>
        <authorList>
            <person name="Araujo J.E."/>
            <person name="Taketani R.G."/>
            <person name="Silva M.C.P."/>
            <person name="Loureco M.V."/>
            <person name="Andreote F.D."/>
        </authorList>
    </citation>
    <scope>NUCLEOTIDE SEQUENCE [LARGE SCALE GENOMIC DNA]</scope>
    <source>
        <strain evidence="22 23">Hex-1 MGV</strain>
    </source>
</reference>
<keyword evidence="11 19" id="KW-0028">Amino-acid biosynthesis</keyword>
<feature type="domain" description="3-dehydroquinate synthase N-terminal" evidence="20">
    <location>
        <begin position="78"/>
        <end position="189"/>
    </location>
</feature>
<evidence type="ECO:0000256" key="16">
    <source>
        <dbReference type="ARBA" id="ARBA00023141"/>
    </source>
</evidence>
<feature type="binding site" evidence="19">
    <location>
        <begin position="116"/>
        <end position="120"/>
    </location>
    <ligand>
        <name>NAD(+)</name>
        <dbReference type="ChEBI" id="CHEBI:57540"/>
    </ligand>
</feature>
<evidence type="ECO:0000256" key="7">
    <source>
        <dbReference type="ARBA" id="ARBA00005412"/>
    </source>
</evidence>
<dbReference type="GO" id="GO:0008652">
    <property type="term" value="P:amino acid biosynthetic process"/>
    <property type="evidence" value="ECO:0007669"/>
    <property type="project" value="UniProtKB-KW"/>
</dbReference>
<dbReference type="InterPro" id="IPR016037">
    <property type="entry name" value="DHQ_synth_AroB"/>
</dbReference>
<dbReference type="InterPro" id="IPR050071">
    <property type="entry name" value="Dehydroquinate_synthase"/>
</dbReference>
<comment type="subcellular location">
    <subcellularLocation>
        <location evidence="5 19">Cytoplasm</location>
    </subcellularLocation>
</comment>
<evidence type="ECO:0000256" key="14">
    <source>
        <dbReference type="ARBA" id="ARBA00022833"/>
    </source>
</evidence>
<evidence type="ECO:0000256" key="18">
    <source>
        <dbReference type="ARBA" id="ARBA00023285"/>
    </source>
</evidence>
<comment type="caution">
    <text evidence="22">The sequence shown here is derived from an EMBL/GenBank/DDBJ whole genome shotgun (WGS) entry which is preliminary data.</text>
</comment>
<evidence type="ECO:0000256" key="3">
    <source>
        <dbReference type="ARBA" id="ARBA00001947"/>
    </source>
</evidence>
<comment type="pathway">
    <text evidence="6 19">Metabolic intermediate biosynthesis; chorismate biosynthesis; chorismate from D-erythrose 4-phosphate and phosphoenolpyruvate: step 2/7.</text>
</comment>
<evidence type="ECO:0000256" key="1">
    <source>
        <dbReference type="ARBA" id="ARBA00001393"/>
    </source>
</evidence>
<keyword evidence="16 19" id="KW-0057">Aromatic amino acid biosynthesis</keyword>
<evidence type="ECO:0000256" key="12">
    <source>
        <dbReference type="ARBA" id="ARBA00022723"/>
    </source>
</evidence>
<evidence type="ECO:0000256" key="6">
    <source>
        <dbReference type="ARBA" id="ARBA00004661"/>
    </source>
</evidence>
<evidence type="ECO:0000259" key="20">
    <source>
        <dbReference type="Pfam" id="PF01761"/>
    </source>
</evidence>
<dbReference type="OrthoDB" id="9806583at2"/>
<evidence type="ECO:0000313" key="22">
    <source>
        <dbReference type="EMBL" id="PQO40454.1"/>
    </source>
</evidence>
<dbReference type="CDD" id="cd08195">
    <property type="entry name" value="DHQS"/>
    <property type="match status" value="1"/>
</dbReference>
<dbReference type="AlphaFoldDB" id="A0A2S8G8L1"/>
<dbReference type="GO" id="GO:0000166">
    <property type="term" value="F:nucleotide binding"/>
    <property type="evidence" value="ECO:0007669"/>
    <property type="project" value="UniProtKB-KW"/>
</dbReference>
<feature type="domain" description="3-dehydroquinate synthase C-terminal" evidence="21">
    <location>
        <begin position="192"/>
        <end position="336"/>
    </location>
</feature>
<dbReference type="PANTHER" id="PTHR43622">
    <property type="entry name" value="3-DEHYDROQUINATE SYNTHASE"/>
    <property type="match status" value="1"/>
</dbReference>
<dbReference type="Proteomes" id="UP000238322">
    <property type="component" value="Unassembled WGS sequence"/>
</dbReference>
<dbReference type="RefSeq" id="WP_105327690.1">
    <property type="nucleotide sequence ID" value="NZ_PUHY01000001.1"/>
</dbReference>
<evidence type="ECO:0000313" key="23">
    <source>
        <dbReference type="Proteomes" id="UP000238322"/>
    </source>
</evidence>
<comment type="cofactor">
    <cofactor evidence="19">
        <name>Co(2+)</name>
        <dbReference type="ChEBI" id="CHEBI:48828"/>
    </cofactor>
    <cofactor evidence="19">
        <name>Zn(2+)</name>
        <dbReference type="ChEBI" id="CHEBI:29105"/>
    </cofactor>
    <text evidence="19">Binds 1 divalent metal cation per subunit. Can use either Co(2+) or Zn(2+).</text>
</comment>
<dbReference type="HAMAP" id="MF_00110">
    <property type="entry name" value="DHQ_synthase"/>
    <property type="match status" value="1"/>
</dbReference>
<gene>
    <name evidence="19" type="primary">aroB</name>
    <name evidence="22" type="ORF">C5Y83_00505</name>
</gene>
<comment type="catalytic activity">
    <reaction evidence="1 19">
        <text>7-phospho-2-dehydro-3-deoxy-D-arabino-heptonate = 3-dehydroquinate + phosphate</text>
        <dbReference type="Rhea" id="RHEA:21968"/>
        <dbReference type="ChEBI" id="CHEBI:32364"/>
        <dbReference type="ChEBI" id="CHEBI:43474"/>
        <dbReference type="ChEBI" id="CHEBI:58394"/>
        <dbReference type="EC" id="4.2.3.4"/>
    </reaction>
</comment>
<evidence type="ECO:0000256" key="9">
    <source>
        <dbReference type="ARBA" id="ARBA00017684"/>
    </source>
</evidence>
<dbReference type="GO" id="GO:0009073">
    <property type="term" value="P:aromatic amino acid family biosynthetic process"/>
    <property type="evidence" value="ECO:0007669"/>
    <property type="project" value="UniProtKB-KW"/>
</dbReference>
<comment type="cofactor">
    <cofactor evidence="2 19">
        <name>NAD(+)</name>
        <dbReference type="ChEBI" id="CHEBI:57540"/>
    </cofactor>
</comment>
<dbReference type="PANTHER" id="PTHR43622:SF7">
    <property type="entry name" value="3-DEHYDROQUINATE SYNTHASE, CHLOROPLASTIC"/>
    <property type="match status" value="1"/>
</dbReference>
<keyword evidence="17 19" id="KW-0456">Lyase</keyword>
<dbReference type="GO" id="GO:0005737">
    <property type="term" value="C:cytoplasm"/>
    <property type="evidence" value="ECO:0007669"/>
    <property type="project" value="UniProtKB-SubCell"/>
</dbReference>
<dbReference type="InterPro" id="IPR030963">
    <property type="entry name" value="DHQ_synth_fam"/>
</dbReference>
<comment type="similarity">
    <text evidence="7 19">Belongs to the sugar phosphate cyclases superfamily. Dehydroquinate synthase family.</text>
</comment>
<organism evidence="22 23">
    <name type="scientific">Blastopirellula marina</name>
    <dbReference type="NCBI Taxonomy" id="124"/>
    <lineage>
        <taxon>Bacteria</taxon>
        <taxon>Pseudomonadati</taxon>
        <taxon>Planctomycetota</taxon>
        <taxon>Planctomycetia</taxon>
        <taxon>Pirellulales</taxon>
        <taxon>Pirellulaceae</taxon>
        <taxon>Blastopirellula</taxon>
    </lineage>
</organism>